<dbReference type="Proteomes" id="UP001589575">
    <property type="component" value="Unassembled WGS sequence"/>
</dbReference>
<comment type="caution">
    <text evidence="1">The sequence shown here is derived from an EMBL/GenBank/DDBJ whole genome shotgun (WGS) entry which is preliminary data.</text>
</comment>
<name>A0ABV5G1B9_9MICC</name>
<protein>
    <recommendedName>
        <fullName evidence="3">Secreted protein</fullName>
    </recommendedName>
</protein>
<evidence type="ECO:0008006" key="3">
    <source>
        <dbReference type="Google" id="ProtNLM"/>
    </source>
</evidence>
<reference evidence="1 2" key="1">
    <citation type="submission" date="2024-09" db="EMBL/GenBank/DDBJ databases">
        <authorList>
            <person name="Sun Q."/>
            <person name="Mori K."/>
        </authorList>
    </citation>
    <scope>NUCLEOTIDE SEQUENCE [LARGE SCALE GENOMIC DNA]</scope>
    <source>
        <strain evidence="1 2">CCM 7609</strain>
    </source>
</reference>
<dbReference type="EMBL" id="JBHMFI010000001">
    <property type="protein sequence ID" value="MFB9072728.1"/>
    <property type="molecule type" value="Genomic_DNA"/>
</dbReference>
<sequence length="96" mass="10246">MCTVSLGTFRILKVPLALIVDFCLYSRTAMPRRRALIQVAAARPSGTVRLPRFPGHFHHRPCRRGRSCGVGSDAEVGSAAVIGSAGRGVRLGCTPT</sequence>
<proteinExistence type="predicted"/>
<gene>
    <name evidence="1" type="ORF">ACFFX0_16595</name>
</gene>
<organism evidence="1 2">
    <name type="scientific">Citricoccus parietis</name>
    <dbReference type="NCBI Taxonomy" id="592307"/>
    <lineage>
        <taxon>Bacteria</taxon>
        <taxon>Bacillati</taxon>
        <taxon>Actinomycetota</taxon>
        <taxon>Actinomycetes</taxon>
        <taxon>Micrococcales</taxon>
        <taxon>Micrococcaceae</taxon>
        <taxon>Citricoccus</taxon>
    </lineage>
</organism>
<accession>A0ABV5G1B9</accession>
<keyword evidence="2" id="KW-1185">Reference proteome</keyword>
<evidence type="ECO:0000313" key="2">
    <source>
        <dbReference type="Proteomes" id="UP001589575"/>
    </source>
</evidence>
<evidence type="ECO:0000313" key="1">
    <source>
        <dbReference type="EMBL" id="MFB9072728.1"/>
    </source>
</evidence>